<keyword evidence="1" id="KW-0328">Glycosyltransferase</keyword>
<evidence type="ECO:0000256" key="2">
    <source>
        <dbReference type="ARBA" id="ARBA00022679"/>
    </source>
</evidence>
<dbReference type="SUPFAM" id="SSF53756">
    <property type="entry name" value="UDP-Glycosyltransferase/glycogen phosphorylase"/>
    <property type="match status" value="2"/>
</dbReference>
<accession>A0A7M2XTM9</accession>
<feature type="domain" description="Glycosyltransferase subfamily 4-like N-terminal" evidence="4">
    <location>
        <begin position="9"/>
        <end position="167"/>
    </location>
</feature>
<proteinExistence type="predicted"/>
<protein>
    <submittedName>
        <fullName evidence="5">Glycosyltransferase</fullName>
    </submittedName>
</protein>
<organism evidence="5 6">
    <name type="scientific">Rhodococcus pyridinivorans</name>
    <dbReference type="NCBI Taxonomy" id="103816"/>
    <lineage>
        <taxon>Bacteria</taxon>
        <taxon>Bacillati</taxon>
        <taxon>Actinomycetota</taxon>
        <taxon>Actinomycetes</taxon>
        <taxon>Mycobacteriales</taxon>
        <taxon>Nocardiaceae</taxon>
        <taxon>Rhodococcus</taxon>
    </lineage>
</organism>
<keyword evidence="6" id="KW-1185">Reference proteome</keyword>
<evidence type="ECO:0000313" key="5">
    <source>
        <dbReference type="EMBL" id="QOW01018.1"/>
    </source>
</evidence>
<dbReference type="Pfam" id="PF00534">
    <property type="entry name" value="Glycos_transf_1"/>
    <property type="match status" value="2"/>
</dbReference>
<evidence type="ECO:0000313" key="6">
    <source>
        <dbReference type="Proteomes" id="UP000593818"/>
    </source>
</evidence>
<evidence type="ECO:0000259" key="3">
    <source>
        <dbReference type="Pfam" id="PF00534"/>
    </source>
</evidence>
<evidence type="ECO:0000256" key="1">
    <source>
        <dbReference type="ARBA" id="ARBA00022676"/>
    </source>
</evidence>
<dbReference type="GO" id="GO:0016757">
    <property type="term" value="F:glycosyltransferase activity"/>
    <property type="evidence" value="ECO:0007669"/>
    <property type="project" value="UniProtKB-KW"/>
</dbReference>
<dbReference type="AlphaFoldDB" id="A0A7M2XTM9"/>
<keyword evidence="2 5" id="KW-0808">Transferase</keyword>
<gene>
    <name evidence="5" type="ORF">INP59_00875</name>
</gene>
<dbReference type="EMBL" id="CP063450">
    <property type="protein sequence ID" value="QOW01018.1"/>
    <property type="molecule type" value="Genomic_DNA"/>
</dbReference>
<dbReference type="InterPro" id="IPR028098">
    <property type="entry name" value="Glyco_trans_4-like_N"/>
</dbReference>
<dbReference type="PANTHER" id="PTHR12526:SF630">
    <property type="entry name" value="GLYCOSYLTRANSFERASE"/>
    <property type="match status" value="1"/>
</dbReference>
<feature type="domain" description="Glycosyltransferase subfamily 4-like N-terminal" evidence="4">
    <location>
        <begin position="404"/>
        <end position="568"/>
    </location>
</feature>
<dbReference type="Pfam" id="PF13439">
    <property type="entry name" value="Glyco_transf_4"/>
    <property type="match status" value="2"/>
</dbReference>
<feature type="domain" description="Glycosyl transferase family 1" evidence="3">
    <location>
        <begin position="576"/>
        <end position="744"/>
    </location>
</feature>
<feature type="domain" description="Glycosyl transferase family 1" evidence="3">
    <location>
        <begin position="181"/>
        <end position="342"/>
    </location>
</feature>
<dbReference type="Gene3D" id="3.40.50.2000">
    <property type="entry name" value="Glycogen Phosphorylase B"/>
    <property type="match status" value="4"/>
</dbReference>
<dbReference type="InterPro" id="IPR001296">
    <property type="entry name" value="Glyco_trans_1"/>
</dbReference>
<reference evidence="5 6" key="1">
    <citation type="submission" date="2020-10" db="EMBL/GenBank/DDBJ databases">
        <title>Whole genome sequence of oil-degrading bacteria Rhodococcus pyridinivorans strain 5Ap.</title>
        <authorList>
            <person name="Akhremchuk A.E."/>
            <person name="Valentovich L.N."/>
            <person name="Charniauskaya M.I."/>
            <person name="Bukliarevich H.A."/>
            <person name="Titok M.A."/>
        </authorList>
    </citation>
    <scope>NUCLEOTIDE SEQUENCE [LARGE SCALE GENOMIC DNA]</scope>
    <source>
        <strain evidence="5 6">5Ap</strain>
    </source>
</reference>
<dbReference type="PANTHER" id="PTHR12526">
    <property type="entry name" value="GLYCOSYLTRANSFERASE"/>
    <property type="match status" value="1"/>
</dbReference>
<evidence type="ECO:0000259" key="4">
    <source>
        <dbReference type="Pfam" id="PF13439"/>
    </source>
</evidence>
<name>A0A7M2XTM9_9NOCA</name>
<dbReference type="Proteomes" id="UP000593818">
    <property type="component" value="Chromosome"/>
</dbReference>
<sequence length="770" mass="83845">MYVVPDLGVGGAERHVTTLLPRLDPQRFTSCAVCIGEPGALFSDLVDSSIPATALRRTKRQMVRALVDLVREMRRFRPDIVITRGYNAETLGRAAAFFARVPHVVVWVHHCGDPEPRGPLRRLIDRCLDPITDSYFGVAEAQRAFMTDDLGYPPEKITVVHNGVDPSLYDTTDDRSVLPELGVPADAPTVGIVAALRPEKDHACFLRAARRVADVRPDTRFLVIGDGPCREDLEVIADAAGLRANVVFTGARGDIPRILRALDLVVLSSYSIECFPMALLEAMASGRPAVCTAVGGVPEMLVDGVTGRLVPARDERALADGMLELLDDPELARKMGRAARERVESEFTLHRSVEGAQTALVEAARSAGIVRPARSGIVRPARPTERADRTDPVRLTLVLDQTFVGGVEVLMLGVFRHLDPSVVRPRLVCLREAGPLAEEYRRAGFEVEVVPRSGRYDPRRLTRLVRMLRTDRTDAVLVTHHHHAALALGRLAARLAGTRTNLVAAHDMDLTSIGKRCLPRWVVSTLFLSDALVLLGPRQGDYLRCEEGVARRPWSRTREVVITNGIDIGEPPTEEDRDRARAALGLSPDAFAVGIVARLSHQKAHQVLFEAVRLAAHARPELQLLVIGGGERESELRSLADDLGISGRTVFTGVRRDVRALLPGLDVSALSSVHEGAPITVIEAMAAGLPVVATECGCLPDMVTDGTDGFLVPVGDAAALAERLCVLAADRSLARRLGANGRERAEREYRISRTARSFEALLDELTGRSN</sequence>